<protein>
    <submittedName>
        <fullName evidence="4">GNAT family N-acetyltransferase</fullName>
    </submittedName>
</protein>
<feature type="domain" description="N-acetyltransferase" evidence="3">
    <location>
        <begin position="3"/>
        <end position="156"/>
    </location>
</feature>
<dbReference type="Gene3D" id="3.40.630.30">
    <property type="match status" value="1"/>
</dbReference>
<keyword evidence="1" id="KW-0808">Transferase</keyword>
<evidence type="ECO:0000313" key="5">
    <source>
        <dbReference type="Proteomes" id="UP001316184"/>
    </source>
</evidence>
<proteinExistence type="predicted"/>
<dbReference type="EMBL" id="CP102173">
    <property type="protein sequence ID" value="UUP14885.1"/>
    <property type="molecule type" value="Genomic_DNA"/>
</dbReference>
<evidence type="ECO:0000313" key="4">
    <source>
        <dbReference type="EMBL" id="UUP14885.1"/>
    </source>
</evidence>
<dbReference type="InterPro" id="IPR000182">
    <property type="entry name" value="GNAT_dom"/>
</dbReference>
<dbReference type="InterPro" id="IPR016181">
    <property type="entry name" value="Acyl_CoA_acyltransferase"/>
</dbReference>
<dbReference type="CDD" id="cd04301">
    <property type="entry name" value="NAT_SF"/>
    <property type="match status" value="1"/>
</dbReference>
<keyword evidence="5" id="KW-1185">Reference proteome</keyword>
<gene>
    <name evidence="4" type="ORF">NQV15_06115</name>
</gene>
<accession>A0ABY5M9S6</accession>
<sequence>MSLTLQPMTPEQFASWNEKLIVSYAHDKVEAGAWPERGAVERSRHDIGADLPLGLDTPGHDLFVARSEGRDVGWLWLATDTTGPAPQAFIHDIEVVEGERGRGLGRALLEAAEAWCADHSIAVLKLHVFAHNEAAVGLYESSGFETTDLSMAKQIR</sequence>
<dbReference type="SUPFAM" id="SSF55729">
    <property type="entry name" value="Acyl-CoA N-acyltransferases (Nat)"/>
    <property type="match status" value="1"/>
</dbReference>
<dbReference type="PANTHER" id="PTHR43420:SF44">
    <property type="entry name" value="ACETYLTRANSFERASE YPEA"/>
    <property type="match status" value="1"/>
</dbReference>
<name>A0ABY5M9S6_9ACTN</name>
<reference evidence="4 5" key="1">
    <citation type="submission" date="2022-08" db="EMBL/GenBank/DDBJ databases">
        <title>novel species in genus Aeromicrobium.</title>
        <authorList>
            <person name="Ye L."/>
        </authorList>
    </citation>
    <scope>NUCLEOTIDE SEQUENCE [LARGE SCALE GENOMIC DNA]</scope>
    <source>
        <strain evidence="5">zg-Y1379</strain>
    </source>
</reference>
<evidence type="ECO:0000256" key="1">
    <source>
        <dbReference type="ARBA" id="ARBA00022679"/>
    </source>
</evidence>
<evidence type="ECO:0000256" key="2">
    <source>
        <dbReference type="ARBA" id="ARBA00023315"/>
    </source>
</evidence>
<organism evidence="4 5">
    <name type="scientific">Aeromicrobium wangtongii</name>
    <dbReference type="NCBI Taxonomy" id="2969247"/>
    <lineage>
        <taxon>Bacteria</taxon>
        <taxon>Bacillati</taxon>
        <taxon>Actinomycetota</taxon>
        <taxon>Actinomycetes</taxon>
        <taxon>Propionibacteriales</taxon>
        <taxon>Nocardioidaceae</taxon>
        <taxon>Aeromicrobium</taxon>
    </lineage>
</organism>
<dbReference type="Proteomes" id="UP001316184">
    <property type="component" value="Chromosome"/>
</dbReference>
<dbReference type="Pfam" id="PF00583">
    <property type="entry name" value="Acetyltransf_1"/>
    <property type="match status" value="1"/>
</dbReference>
<dbReference type="InterPro" id="IPR050680">
    <property type="entry name" value="YpeA/RimI_acetyltransf"/>
</dbReference>
<dbReference type="PANTHER" id="PTHR43420">
    <property type="entry name" value="ACETYLTRANSFERASE"/>
    <property type="match status" value="1"/>
</dbReference>
<keyword evidence="2" id="KW-0012">Acyltransferase</keyword>
<dbReference type="RefSeq" id="WP_232398822.1">
    <property type="nucleotide sequence ID" value="NZ_CP102173.1"/>
</dbReference>
<dbReference type="PROSITE" id="PS51186">
    <property type="entry name" value="GNAT"/>
    <property type="match status" value="1"/>
</dbReference>
<evidence type="ECO:0000259" key="3">
    <source>
        <dbReference type="PROSITE" id="PS51186"/>
    </source>
</evidence>